<proteinExistence type="predicted"/>
<gene>
    <name evidence="2" type="ORF">Y10_09960</name>
</gene>
<dbReference type="EMBL" id="BRVO01000001">
    <property type="protein sequence ID" value="GLB48628.1"/>
    <property type="molecule type" value="Genomic_DNA"/>
</dbReference>
<keyword evidence="3" id="KW-1185">Reference proteome</keyword>
<dbReference type="SUPFAM" id="SSF51206">
    <property type="entry name" value="cAMP-binding domain-like"/>
    <property type="match status" value="1"/>
</dbReference>
<dbReference type="InterPro" id="IPR018490">
    <property type="entry name" value="cNMP-bd_dom_sf"/>
</dbReference>
<dbReference type="RefSeq" id="WP_281764262.1">
    <property type="nucleotide sequence ID" value="NZ_BRVO01000001.1"/>
</dbReference>
<feature type="domain" description="Cyclic nucleotide-binding" evidence="1">
    <location>
        <begin position="7"/>
        <end position="111"/>
    </location>
</feature>
<protein>
    <submittedName>
        <fullName evidence="2">Cyclic nucleotide-binding protein</fullName>
    </submittedName>
</protein>
<dbReference type="SMART" id="SM00100">
    <property type="entry name" value="cNMP"/>
    <property type="match status" value="1"/>
</dbReference>
<dbReference type="CDD" id="cd00038">
    <property type="entry name" value="CAP_ED"/>
    <property type="match status" value="1"/>
</dbReference>
<evidence type="ECO:0000313" key="2">
    <source>
        <dbReference type="EMBL" id="GLB48628.1"/>
    </source>
</evidence>
<name>A0ABQ5MGW0_9FLAO</name>
<dbReference type="InterPro" id="IPR000595">
    <property type="entry name" value="cNMP-bd_dom"/>
</dbReference>
<reference evidence="2" key="1">
    <citation type="submission" date="2022-07" db="EMBL/GenBank/DDBJ databases">
        <title>Taxonomy of Novel Oxalotrophic and Methylotrophic Bacteria.</title>
        <authorList>
            <person name="Sahin N."/>
            <person name="Tani A."/>
        </authorList>
    </citation>
    <scope>NUCLEOTIDE SEQUENCE</scope>
    <source>
        <strain evidence="2">Y10</strain>
    </source>
</reference>
<organism evidence="2 3">
    <name type="scientific">Neptunitalea lumnitzerae</name>
    <dbReference type="NCBI Taxonomy" id="2965509"/>
    <lineage>
        <taxon>Bacteria</taxon>
        <taxon>Pseudomonadati</taxon>
        <taxon>Bacteroidota</taxon>
        <taxon>Flavobacteriia</taxon>
        <taxon>Flavobacteriales</taxon>
        <taxon>Flavobacteriaceae</taxon>
        <taxon>Neptunitalea</taxon>
    </lineage>
</organism>
<comment type="caution">
    <text evidence="2">The sequence shown here is derived from an EMBL/GenBank/DDBJ whole genome shotgun (WGS) entry which is preliminary data.</text>
</comment>
<dbReference type="PROSITE" id="PS50042">
    <property type="entry name" value="CNMP_BINDING_3"/>
    <property type="match status" value="1"/>
</dbReference>
<dbReference type="Proteomes" id="UP001143543">
    <property type="component" value="Unassembled WGS sequence"/>
</dbReference>
<dbReference type="Pfam" id="PF00027">
    <property type="entry name" value="cNMP_binding"/>
    <property type="match status" value="1"/>
</dbReference>
<evidence type="ECO:0000313" key="3">
    <source>
        <dbReference type="Proteomes" id="UP001143543"/>
    </source>
</evidence>
<dbReference type="InterPro" id="IPR014710">
    <property type="entry name" value="RmlC-like_jellyroll"/>
</dbReference>
<evidence type="ECO:0000259" key="1">
    <source>
        <dbReference type="PROSITE" id="PS50042"/>
    </source>
</evidence>
<accession>A0ABQ5MGW0</accession>
<dbReference type="Gene3D" id="2.60.120.10">
    <property type="entry name" value="Jelly Rolls"/>
    <property type="match status" value="1"/>
</dbReference>
<sequence>MKNHLLTYGSFSEYEIDKIVNEYSEELTFKKRDYIVTAGEVSHYQYFILEGCMRGFIIDYQGKEHNIIFGFEDFWFGDMESFDSGKAAIYNFQALEPLKLLAISKENWDKISTEIPSFIAYKCKLFQNAMMFQQMRIAEHLTQSAEQRYYNLLQKYPDVIFRISLKNIASYLGISPEFVSILRKRAVQK</sequence>